<dbReference type="InterPro" id="IPR036393">
    <property type="entry name" value="AceGlu_kinase-like_sf"/>
</dbReference>
<feature type="domain" description="PUA" evidence="8">
    <location>
        <begin position="277"/>
        <end position="361"/>
    </location>
</feature>
<evidence type="ECO:0000256" key="2">
    <source>
        <dbReference type="ARBA" id="ARBA00022605"/>
    </source>
</evidence>
<evidence type="ECO:0000256" key="7">
    <source>
        <dbReference type="ARBA" id="ARBA00022840"/>
    </source>
</evidence>
<keyword evidence="1" id="KW-0963">Cytoplasm</keyword>
<evidence type="ECO:0000256" key="6">
    <source>
        <dbReference type="ARBA" id="ARBA00022777"/>
    </source>
</evidence>
<dbReference type="GO" id="GO:0005829">
    <property type="term" value="C:cytosol"/>
    <property type="evidence" value="ECO:0007669"/>
    <property type="project" value="TreeGrafter"/>
</dbReference>
<dbReference type="PROSITE" id="PS00902">
    <property type="entry name" value="GLUTAMATE_5_KINASE"/>
    <property type="match status" value="1"/>
</dbReference>
<dbReference type="NCBIfam" id="TIGR01027">
    <property type="entry name" value="proB"/>
    <property type="match status" value="1"/>
</dbReference>
<dbReference type="SUPFAM" id="SSF88697">
    <property type="entry name" value="PUA domain-like"/>
    <property type="match status" value="1"/>
</dbReference>
<dbReference type="GO" id="GO:0003723">
    <property type="term" value="F:RNA binding"/>
    <property type="evidence" value="ECO:0007669"/>
    <property type="project" value="InterPro"/>
</dbReference>
<dbReference type="InterPro" id="IPR005715">
    <property type="entry name" value="Glu_5kinase/COase_Synthase"/>
</dbReference>
<reference evidence="9" key="1">
    <citation type="submission" date="2018-05" db="EMBL/GenBank/DDBJ databases">
        <authorList>
            <person name="Lanie J.A."/>
            <person name="Ng W.-L."/>
            <person name="Kazmierczak K.M."/>
            <person name="Andrzejewski T.M."/>
            <person name="Davidsen T.M."/>
            <person name="Wayne K.J."/>
            <person name="Tettelin H."/>
            <person name="Glass J.I."/>
            <person name="Rusch D."/>
            <person name="Podicherti R."/>
            <person name="Tsui H.-C.T."/>
            <person name="Winkler M.E."/>
        </authorList>
    </citation>
    <scope>NUCLEOTIDE SEQUENCE</scope>
</reference>
<dbReference type="CDD" id="cd04242">
    <property type="entry name" value="AAK_G5K_ProB"/>
    <property type="match status" value="1"/>
</dbReference>
<evidence type="ECO:0000256" key="1">
    <source>
        <dbReference type="ARBA" id="ARBA00022490"/>
    </source>
</evidence>
<dbReference type="InterPro" id="IPR001057">
    <property type="entry name" value="Glu/AcGlu_kinase"/>
</dbReference>
<keyword evidence="2" id="KW-0028">Amino-acid biosynthesis</keyword>
<evidence type="ECO:0000256" key="4">
    <source>
        <dbReference type="ARBA" id="ARBA00022679"/>
    </source>
</evidence>
<dbReference type="SMART" id="SM00359">
    <property type="entry name" value="PUA"/>
    <property type="match status" value="1"/>
</dbReference>
<dbReference type="HAMAP" id="MF_00456">
    <property type="entry name" value="ProB"/>
    <property type="match status" value="1"/>
</dbReference>
<dbReference type="PRINTS" id="PR00474">
    <property type="entry name" value="GLU5KINASE"/>
</dbReference>
<dbReference type="PANTHER" id="PTHR43654:SF1">
    <property type="entry name" value="ISOPENTENYL PHOSPHATE KINASE"/>
    <property type="match status" value="1"/>
</dbReference>
<gene>
    <name evidence="9" type="ORF">METZ01_LOCUS27480</name>
</gene>
<protein>
    <recommendedName>
        <fullName evidence="8">PUA domain-containing protein</fullName>
    </recommendedName>
</protein>
<keyword evidence="7" id="KW-0067">ATP-binding</keyword>
<dbReference type="InterPro" id="IPR041739">
    <property type="entry name" value="G5K_ProB"/>
</dbReference>
<keyword evidence="5" id="KW-0547">Nucleotide-binding</keyword>
<keyword evidence="3" id="KW-0641">Proline biosynthesis</keyword>
<dbReference type="Gene3D" id="2.30.130.10">
    <property type="entry name" value="PUA domain"/>
    <property type="match status" value="1"/>
</dbReference>
<organism evidence="9">
    <name type="scientific">marine metagenome</name>
    <dbReference type="NCBI Taxonomy" id="408172"/>
    <lineage>
        <taxon>unclassified sequences</taxon>
        <taxon>metagenomes</taxon>
        <taxon>ecological metagenomes</taxon>
    </lineage>
</organism>
<dbReference type="GO" id="GO:0005524">
    <property type="term" value="F:ATP binding"/>
    <property type="evidence" value="ECO:0007669"/>
    <property type="project" value="UniProtKB-KW"/>
</dbReference>
<dbReference type="FunFam" id="2.30.130.10:FF:000007">
    <property type="entry name" value="Glutamate 5-kinase"/>
    <property type="match status" value="1"/>
</dbReference>
<dbReference type="InterPro" id="IPR002478">
    <property type="entry name" value="PUA"/>
</dbReference>
<dbReference type="EMBL" id="UINC01001217">
    <property type="protein sequence ID" value="SUZ74626.1"/>
    <property type="molecule type" value="Genomic_DNA"/>
</dbReference>
<evidence type="ECO:0000256" key="5">
    <source>
        <dbReference type="ARBA" id="ARBA00022741"/>
    </source>
</evidence>
<keyword evidence="4" id="KW-0808">Transferase</keyword>
<dbReference type="PIRSF" id="PIRSF000729">
    <property type="entry name" value="GK"/>
    <property type="match status" value="1"/>
</dbReference>
<sequence length="369" mass="39898">MKVTDRRWVVKIGSALLTDLTSGLDRRMITRLVGEVVELRERGVDVVLVSSGSIVEGMQRLGWQERPRELYKLQAAAAVGQMGLVETYQRAFSEYGVQAAQVLLTDADLTDRSRYLNARSALRTLLQLGTVPVVNENDSVVTQEIRFGDNDTLAALVANLIEAEYLLILTDQEGLYDRDPNSAERAQLIEEGVAGDPLLEQYAGPGSKLGRGGMLTKLQAAGKAARSGASTIILSGRHAGRLTEVLDGRVKGTLLKAGSERLTARKQWLAGRLRASGRLLLDSGAVKVLTQSGRSLLPVGVLAVEGVFERGELVDCVDDTTGVVIARGLVNYSSVEASQIIGQPSAKIEQILGYVDEPELIHRDNIVIQ</sequence>
<name>A0A381Q5J6_9ZZZZ</name>
<dbReference type="InterPro" id="IPR036974">
    <property type="entry name" value="PUA_sf"/>
</dbReference>
<dbReference type="PROSITE" id="PS50890">
    <property type="entry name" value="PUA"/>
    <property type="match status" value="1"/>
</dbReference>
<dbReference type="AlphaFoldDB" id="A0A381Q5J6"/>
<dbReference type="GO" id="GO:0008652">
    <property type="term" value="P:amino acid biosynthetic process"/>
    <property type="evidence" value="ECO:0007669"/>
    <property type="project" value="UniProtKB-KW"/>
</dbReference>
<dbReference type="FunFam" id="3.40.1160.10:FF:000018">
    <property type="entry name" value="Glutamate 5-kinase"/>
    <property type="match status" value="1"/>
</dbReference>
<dbReference type="InterPro" id="IPR019797">
    <property type="entry name" value="Glutamate_5-kinase_CS"/>
</dbReference>
<dbReference type="CDD" id="cd21157">
    <property type="entry name" value="PUA_G5K"/>
    <property type="match status" value="1"/>
</dbReference>
<dbReference type="Gene3D" id="3.40.1160.10">
    <property type="entry name" value="Acetylglutamate kinase-like"/>
    <property type="match status" value="1"/>
</dbReference>
<dbReference type="InterPro" id="IPR011529">
    <property type="entry name" value="Glu_5kinase"/>
</dbReference>
<dbReference type="SUPFAM" id="SSF53633">
    <property type="entry name" value="Carbamate kinase-like"/>
    <property type="match status" value="1"/>
</dbReference>
<accession>A0A381Q5J6</accession>
<dbReference type="PANTHER" id="PTHR43654">
    <property type="entry name" value="GLUTAMATE 5-KINASE"/>
    <property type="match status" value="1"/>
</dbReference>
<evidence type="ECO:0000256" key="3">
    <source>
        <dbReference type="ARBA" id="ARBA00022650"/>
    </source>
</evidence>
<dbReference type="GO" id="GO:0004349">
    <property type="term" value="F:glutamate 5-kinase activity"/>
    <property type="evidence" value="ECO:0007669"/>
    <property type="project" value="InterPro"/>
</dbReference>
<dbReference type="Pfam" id="PF00696">
    <property type="entry name" value="AA_kinase"/>
    <property type="match status" value="1"/>
</dbReference>
<dbReference type="Pfam" id="PF01472">
    <property type="entry name" value="PUA"/>
    <property type="match status" value="1"/>
</dbReference>
<dbReference type="InterPro" id="IPR015947">
    <property type="entry name" value="PUA-like_sf"/>
</dbReference>
<evidence type="ECO:0000259" key="8">
    <source>
        <dbReference type="SMART" id="SM00359"/>
    </source>
</evidence>
<dbReference type="InterPro" id="IPR001048">
    <property type="entry name" value="Asp/Glu/Uridylate_kinase"/>
</dbReference>
<proteinExistence type="inferred from homology"/>
<keyword evidence="6" id="KW-0418">Kinase</keyword>
<evidence type="ECO:0000313" key="9">
    <source>
        <dbReference type="EMBL" id="SUZ74626.1"/>
    </source>
</evidence>